<name>A0A077K7N4_9ACTN</name>
<accession>A0A077K7N4</accession>
<reference evidence="4" key="3">
    <citation type="journal article" date="2019" name="Int. J. Syst. Evol. Microbiol.">
        <title>The Global Catalogue of Microorganisms (GCM) 10K type strain sequencing project: providing services to taxonomists for standard genome sequencing and annotation.</title>
        <authorList>
            <consortium name="The Broad Institute Genomics Platform"/>
            <consortium name="The Broad Institute Genome Sequencing Center for Infectious Disease"/>
            <person name="Wu L."/>
            <person name="Ma J."/>
        </authorList>
    </citation>
    <scope>NUCLEOTIDE SEQUENCE [LARGE SCALE GENOMIC DNA]</scope>
    <source>
        <strain evidence="4">JCM 4565</strain>
    </source>
</reference>
<feature type="transmembrane region" description="Helical" evidence="1">
    <location>
        <begin position="21"/>
        <end position="44"/>
    </location>
</feature>
<reference evidence="2" key="2">
    <citation type="journal article" date="2014" name="J. Am. Chem. Soc.">
        <title>A methyltransferase initiates terpene cyclization in teleocidin B biosynthesis.</title>
        <authorList>
            <person name="Awakawa T."/>
            <person name="Zhang L."/>
            <person name="Wakimoto T."/>
            <person name="Hoshino S."/>
            <person name="Mori T."/>
            <person name="Ito T."/>
            <person name="Ishikawa J."/>
            <person name="Tanner M.E."/>
            <person name="Abe I."/>
        </authorList>
    </citation>
    <scope>NUCLEOTIDE SEQUENCE</scope>
    <source>
        <strain evidence="2">NBRC 12747</strain>
    </source>
</reference>
<proteinExistence type="predicted"/>
<evidence type="ECO:0000256" key="1">
    <source>
        <dbReference type="SAM" id="Phobius"/>
    </source>
</evidence>
<dbReference type="Proteomes" id="UP001500063">
    <property type="component" value="Unassembled WGS sequence"/>
</dbReference>
<evidence type="ECO:0000313" key="4">
    <source>
        <dbReference type="Proteomes" id="UP001500063"/>
    </source>
</evidence>
<reference evidence="3" key="4">
    <citation type="submission" date="2023-12" db="EMBL/GenBank/DDBJ databases">
        <authorList>
            <person name="Sun Q."/>
            <person name="Inoue M."/>
        </authorList>
    </citation>
    <scope>NUCLEOTIDE SEQUENCE</scope>
    <source>
        <strain evidence="3">JCM 4565</strain>
    </source>
</reference>
<keyword evidence="4" id="KW-1185">Reference proteome</keyword>
<dbReference type="AlphaFoldDB" id="A0A077K7N4"/>
<dbReference type="EMBL" id="BAAABW010000015">
    <property type="protein sequence ID" value="GAA0349750.1"/>
    <property type="molecule type" value="Genomic_DNA"/>
</dbReference>
<organism evidence="2">
    <name type="scientific">Streptomyces blastmyceticus</name>
    <dbReference type="NCBI Taxonomy" id="68180"/>
    <lineage>
        <taxon>Bacteria</taxon>
        <taxon>Bacillati</taxon>
        <taxon>Actinomycetota</taxon>
        <taxon>Actinomycetes</taxon>
        <taxon>Kitasatosporales</taxon>
        <taxon>Streptomycetaceae</taxon>
        <taxon>Streptomyces</taxon>
    </lineage>
</organism>
<evidence type="ECO:0000313" key="3">
    <source>
        <dbReference type="EMBL" id="GAA0349750.1"/>
    </source>
</evidence>
<protein>
    <submittedName>
        <fullName evidence="2">Cullin-7</fullName>
    </submittedName>
</protein>
<evidence type="ECO:0000313" key="2">
    <source>
        <dbReference type="EMBL" id="BAP27976.1"/>
    </source>
</evidence>
<keyword evidence="1" id="KW-0812">Transmembrane</keyword>
<keyword evidence="1" id="KW-0472">Membrane</keyword>
<dbReference type="EMBL" id="AB937727">
    <property type="protein sequence ID" value="BAP27976.1"/>
    <property type="molecule type" value="Genomic_DNA"/>
</dbReference>
<gene>
    <name evidence="3" type="ORF">GCM10010319_28240</name>
</gene>
<sequence>MQKIPIITEMTASQPITGERGGAALPFMAVAVVTADMVPVLSWMTLVADPPSSAAAPGRELA</sequence>
<reference evidence="3" key="1">
    <citation type="journal article" date="2014" name="Int. J. Syst. Evol. Microbiol.">
        <title>Complete genome of a new Firmicutes species belonging to the dominant human colonic microbiota ('Ruminococcus bicirculans') reveals two chromosomes and a selective capacity to utilize plant glucans.</title>
        <authorList>
            <consortium name="NISC Comparative Sequencing Program"/>
            <person name="Wegmann U."/>
            <person name="Louis P."/>
            <person name="Goesmann A."/>
            <person name="Henrissat B."/>
            <person name="Duncan S.H."/>
            <person name="Flint H.J."/>
        </authorList>
    </citation>
    <scope>NUCLEOTIDE SEQUENCE</scope>
    <source>
        <strain evidence="3">JCM 4565</strain>
    </source>
</reference>
<keyword evidence="1" id="KW-1133">Transmembrane helix</keyword>